<keyword evidence="3" id="KW-1185">Reference proteome</keyword>
<dbReference type="Proteomes" id="UP001597460">
    <property type="component" value="Unassembled WGS sequence"/>
</dbReference>
<dbReference type="EMBL" id="JBHULI010000003">
    <property type="protein sequence ID" value="MFD2531525.1"/>
    <property type="molecule type" value="Genomic_DNA"/>
</dbReference>
<feature type="chain" id="PRO_5047344907" description="MetA-pathway of phenol degradation" evidence="1">
    <location>
        <begin position="23"/>
        <end position="287"/>
    </location>
</feature>
<evidence type="ECO:0008006" key="4">
    <source>
        <dbReference type="Google" id="ProtNLM"/>
    </source>
</evidence>
<evidence type="ECO:0000313" key="3">
    <source>
        <dbReference type="Proteomes" id="UP001597460"/>
    </source>
</evidence>
<protein>
    <recommendedName>
        <fullName evidence="4">MetA-pathway of phenol degradation</fullName>
    </recommendedName>
</protein>
<gene>
    <name evidence="2" type="ORF">ACFSVN_03610</name>
</gene>
<evidence type="ECO:0000256" key="1">
    <source>
        <dbReference type="SAM" id="SignalP"/>
    </source>
</evidence>
<name>A0ABW5JGH8_9BACT</name>
<sequence length="287" mass="32222">MKKLFLLITTFLICFQTNQVYAQFGEPEVEERDNPRNLYDEGYNVGFGFNLALSDFGIGVGGQLRIGLGQYTEGIATLKVTGLKDPTEQTFTDFLGYRTIPEKYQRVIAVPFHVGLKKRFFPKAISDSFRPYASLSAGPTFAFSYSYFDDFNENGFRENDGRLYPIVEPVNDIFTGWNNSETHWGMGGEFVLGIDFGENFANLSSVQFGYTMNYFPDGIQVLEPCQPDLNRVGEAPLNPCGSGVNYAEVLNVNNGTVTTELAPLEQANDPRKYFGSAQLSFVFGWMW</sequence>
<feature type="signal peptide" evidence="1">
    <location>
        <begin position="1"/>
        <end position="22"/>
    </location>
</feature>
<proteinExistence type="predicted"/>
<reference evidence="3" key="1">
    <citation type="journal article" date="2019" name="Int. J. Syst. Evol. Microbiol.">
        <title>The Global Catalogue of Microorganisms (GCM) 10K type strain sequencing project: providing services to taxonomists for standard genome sequencing and annotation.</title>
        <authorList>
            <consortium name="The Broad Institute Genomics Platform"/>
            <consortium name="The Broad Institute Genome Sequencing Center for Infectious Disease"/>
            <person name="Wu L."/>
            <person name="Ma J."/>
        </authorList>
    </citation>
    <scope>NUCLEOTIDE SEQUENCE [LARGE SCALE GENOMIC DNA]</scope>
    <source>
        <strain evidence="3">KCTC 52042</strain>
    </source>
</reference>
<evidence type="ECO:0000313" key="2">
    <source>
        <dbReference type="EMBL" id="MFD2531525.1"/>
    </source>
</evidence>
<comment type="caution">
    <text evidence="2">The sequence shown here is derived from an EMBL/GenBank/DDBJ whole genome shotgun (WGS) entry which is preliminary data.</text>
</comment>
<keyword evidence="1" id="KW-0732">Signal</keyword>
<organism evidence="2 3">
    <name type="scientific">Gracilimonas halophila</name>
    <dbReference type="NCBI Taxonomy" id="1834464"/>
    <lineage>
        <taxon>Bacteria</taxon>
        <taxon>Pseudomonadati</taxon>
        <taxon>Balneolota</taxon>
        <taxon>Balneolia</taxon>
        <taxon>Balneolales</taxon>
        <taxon>Balneolaceae</taxon>
        <taxon>Gracilimonas</taxon>
    </lineage>
</organism>
<dbReference type="RefSeq" id="WP_390298734.1">
    <property type="nucleotide sequence ID" value="NZ_JBHULI010000003.1"/>
</dbReference>
<accession>A0ABW5JGH8</accession>